<dbReference type="EMBL" id="UYSU01033215">
    <property type="protein sequence ID" value="VDL91735.1"/>
    <property type="molecule type" value="Genomic_DNA"/>
</dbReference>
<feature type="region of interest" description="Disordered" evidence="1">
    <location>
        <begin position="1"/>
        <end position="45"/>
    </location>
</feature>
<evidence type="ECO:0000313" key="3">
    <source>
        <dbReference type="Proteomes" id="UP000275846"/>
    </source>
</evidence>
<reference evidence="4" key="1">
    <citation type="submission" date="2016-06" db="UniProtKB">
        <authorList>
            <consortium name="WormBaseParasite"/>
        </authorList>
    </citation>
    <scope>IDENTIFICATION</scope>
</reference>
<evidence type="ECO:0000313" key="2">
    <source>
        <dbReference type="EMBL" id="VDL91735.1"/>
    </source>
</evidence>
<feature type="compositionally biased region" description="Low complexity" evidence="1">
    <location>
        <begin position="29"/>
        <end position="45"/>
    </location>
</feature>
<name>A0A183SMA2_SCHSO</name>
<sequence length="212" mass="23080">MSTPKSKRSDVRQVRKDHTSVNAADDSDYSSISSLASLSSSDSSLDAETFLKRIRDKTRLKAKIVSKTNKSPCCSSPTSVSSSSTEADFQMALKNLLKSSVKSVDPDAKGAIQHSVMKNGIFESLEQVNAEMTECESQYVIPEAATEEQFGKSKKEEGDCLQETSTSNPLLGFSTGSNGEVSFGAFIRLPQDSPQYLKSFCQRAERPLKGLQ</sequence>
<dbReference type="AlphaFoldDB" id="A0A183SMA2"/>
<protein>
    <submittedName>
        <fullName evidence="4">Protein CUSTOS</fullName>
    </submittedName>
</protein>
<dbReference type="Proteomes" id="UP000275846">
    <property type="component" value="Unassembled WGS sequence"/>
</dbReference>
<feature type="region of interest" description="Disordered" evidence="1">
    <location>
        <begin position="151"/>
        <end position="173"/>
    </location>
</feature>
<reference evidence="2 3" key="2">
    <citation type="submission" date="2018-11" db="EMBL/GenBank/DDBJ databases">
        <authorList>
            <consortium name="Pathogen Informatics"/>
        </authorList>
    </citation>
    <scope>NUCLEOTIDE SEQUENCE [LARGE SCALE GENOMIC DNA]</scope>
    <source>
        <strain evidence="2 3">NST_G2</strain>
    </source>
</reference>
<feature type="compositionally biased region" description="Polar residues" evidence="1">
    <location>
        <begin position="162"/>
        <end position="173"/>
    </location>
</feature>
<organism evidence="4">
    <name type="scientific">Schistocephalus solidus</name>
    <name type="common">Tapeworm</name>
    <dbReference type="NCBI Taxonomy" id="70667"/>
    <lineage>
        <taxon>Eukaryota</taxon>
        <taxon>Metazoa</taxon>
        <taxon>Spiralia</taxon>
        <taxon>Lophotrochozoa</taxon>
        <taxon>Platyhelminthes</taxon>
        <taxon>Cestoda</taxon>
        <taxon>Eucestoda</taxon>
        <taxon>Diphyllobothriidea</taxon>
        <taxon>Diphyllobothriidae</taxon>
        <taxon>Schistocephalus</taxon>
    </lineage>
</organism>
<dbReference type="OrthoDB" id="10468448at2759"/>
<keyword evidence="3" id="KW-1185">Reference proteome</keyword>
<gene>
    <name evidence="2" type="ORF">SSLN_LOCUS5350</name>
</gene>
<accession>A0A183SMA2</accession>
<evidence type="ECO:0000256" key="1">
    <source>
        <dbReference type="SAM" id="MobiDB-lite"/>
    </source>
</evidence>
<evidence type="ECO:0000313" key="4">
    <source>
        <dbReference type="WBParaSite" id="SSLN_0000552101-mRNA-1"/>
    </source>
</evidence>
<feature type="compositionally biased region" description="Basic and acidic residues" evidence="1">
    <location>
        <begin position="7"/>
        <end position="19"/>
    </location>
</feature>
<proteinExistence type="predicted"/>
<dbReference type="WBParaSite" id="SSLN_0000552101-mRNA-1">
    <property type="protein sequence ID" value="SSLN_0000552101-mRNA-1"/>
    <property type="gene ID" value="SSLN_0000552101"/>
</dbReference>